<dbReference type="SUPFAM" id="SSF52047">
    <property type="entry name" value="RNI-like"/>
    <property type="match status" value="1"/>
</dbReference>
<comment type="caution">
    <text evidence="1">The sequence shown here is derived from an EMBL/GenBank/DDBJ whole genome shotgun (WGS) entry which is preliminary data.</text>
</comment>
<evidence type="ECO:0000313" key="1">
    <source>
        <dbReference type="EMBL" id="CAH8361960.1"/>
    </source>
</evidence>
<dbReference type="EMBL" id="CAKOAT010319599">
    <property type="protein sequence ID" value="CAH8361960.1"/>
    <property type="molecule type" value="Genomic_DNA"/>
</dbReference>
<dbReference type="InterPro" id="IPR006553">
    <property type="entry name" value="Leu-rich_rpt_Cys-con_subtyp"/>
</dbReference>
<dbReference type="InterPro" id="IPR032675">
    <property type="entry name" value="LRR_dom_sf"/>
</dbReference>
<name>A0ABC8KRU3_ERUVS</name>
<gene>
    <name evidence="1" type="ORF">ERUC_LOCUS27716</name>
</gene>
<organism evidence="1 2">
    <name type="scientific">Eruca vesicaria subsp. sativa</name>
    <name type="common">Garden rocket</name>
    <name type="synonym">Eruca sativa</name>
    <dbReference type="NCBI Taxonomy" id="29727"/>
    <lineage>
        <taxon>Eukaryota</taxon>
        <taxon>Viridiplantae</taxon>
        <taxon>Streptophyta</taxon>
        <taxon>Embryophyta</taxon>
        <taxon>Tracheophyta</taxon>
        <taxon>Spermatophyta</taxon>
        <taxon>Magnoliopsida</taxon>
        <taxon>eudicotyledons</taxon>
        <taxon>Gunneridae</taxon>
        <taxon>Pentapetalae</taxon>
        <taxon>rosids</taxon>
        <taxon>malvids</taxon>
        <taxon>Brassicales</taxon>
        <taxon>Brassicaceae</taxon>
        <taxon>Brassiceae</taxon>
        <taxon>Eruca</taxon>
    </lineage>
</organism>
<dbReference type="AlphaFoldDB" id="A0ABC8KRU3"/>
<evidence type="ECO:0000313" key="2">
    <source>
        <dbReference type="Proteomes" id="UP001642260"/>
    </source>
</evidence>
<dbReference type="PANTHER" id="PTHR13318">
    <property type="entry name" value="PARTNER OF PAIRED, ISOFORM B-RELATED"/>
    <property type="match status" value="1"/>
</dbReference>
<dbReference type="SMART" id="SM00367">
    <property type="entry name" value="LRR_CC"/>
    <property type="match status" value="2"/>
</dbReference>
<reference evidence="1 2" key="1">
    <citation type="submission" date="2022-03" db="EMBL/GenBank/DDBJ databases">
        <authorList>
            <person name="Macdonald S."/>
            <person name="Ahmed S."/>
            <person name="Newling K."/>
        </authorList>
    </citation>
    <scope>NUCLEOTIDE SEQUENCE [LARGE SCALE GENOMIC DNA]</scope>
</reference>
<accession>A0ABC8KRU3</accession>
<dbReference type="PANTHER" id="PTHR13318:SF95">
    <property type="entry name" value="F-BOX PROTEIN YLR352W"/>
    <property type="match status" value="1"/>
</dbReference>
<keyword evidence="2" id="KW-1185">Reference proteome</keyword>
<sequence length="147" mass="16603">MVIRGVNDGTLWTVGRYFPNLEALDLSELDNLTGASLKEITDGCRSLNSVKFTRNRFSDEGVAVFLEVCGGSLNNLCLNNVREVGKETAILLAKYCKRLHYLDLSWCIKVTEEELKRIMSCCSLLRSLMLFGWTQELCKKANDMVQV</sequence>
<protein>
    <submittedName>
        <fullName evidence="1">Uncharacterized protein</fullName>
    </submittedName>
</protein>
<proteinExistence type="predicted"/>
<dbReference type="Proteomes" id="UP001642260">
    <property type="component" value="Unassembled WGS sequence"/>
</dbReference>
<dbReference type="Gene3D" id="3.80.10.10">
    <property type="entry name" value="Ribonuclease Inhibitor"/>
    <property type="match status" value="1"/>
</dbReference>